<protein>
    <submittedName>
        <fullName evidence="1">Uncharacterized protein</fullName>
    </submittedName>
</protein>
<organism evidence="1 2">
    <name type="scientific">Meloidogyne enterolobii</name>
    <name type="common">Root-knot nematode worm</name>
    <name type="synonym">Meloidogyne mayaguensis</name>
    <dbReference type="NCBI Taxonomy" id="390850"/>
    <lineage>
        <taxon>Eukaryota</taxon>
        <taxon>Metazoa</taxon>
        <taxon>Ecdysozoa</taxon>
        <taxon>Nematoda</taxon>
        <taxon>Chromadorea</taxon>
        <taxon>Rhabditida</taxon>
        <taxon>Tylenchina</taxon>
        <taxon>Tylenchomorpha</taxon>
        <taxon>Tylenchoidea</taxon>
        <taxon>Meloidogynidae</taxon>
        <taxon>Meloidogyninae</taxon>
        <taxon>Meloidogyne</taxon>
    </lineage>
</organism>
<reference evidence="1" key="1">
    <citation type="submission" date="2023-11" db="EMBL/GenBank/DDBJ databases">
        <authorList>
            <person name="Poullet M."/>
        </authorList>
    </citation>
    <scope>NUCLEOTIDE SEQUENCE</scope>
    <source>
        <strain evidence="1">E1834</strain>
    </source>
</reference>
<comment type="caution">
    <text evidence="1">The sequence shown here is derived from an EMBL/GenBank/DDBJ whole genome shotgun (WGS) entry which is preliminary data.</text>
</comment>
<proteinExistence type="predicted"/>
<evidence type="ECO:0000313" key="2">
    <source>
        <dbReference type="Proteomes" id="UP001497535"/>
    </source>
</evidence>
<sequence length="684" mass="76647">MQRILNKNTCKLLTSSSIRGFASAVKIPSPKPVWEDEPKFTQIFINNEWVNSKSGRTFPTINPATKTKIAEVQEGDKADIDAAVKAACDAFKLGSEWRRMDASARGLLLNKLASLIERDAVELASLETLDNGKPYKDAYLADLPLSIAVYRYYAGWADKNHGKTIPIGGDYFCYTRHEPVGVVGQIIPWNFPLLMQAWKLAPALAMGNTVILKPAEQTPLTALYVANLIKEAGFPPGVVNIVPGFGPTAGKALATHPKVDKVAFTGSTEVGLQVKRECSEANLKRITLELGGKSPNIIFSDADMPLAVEQAAFGLFFNQGQCCCAGSRTFVESKIYDEFVERSKVCKFFCFMFFYFLLYIFCLYFFFHFDFLLPILFFCFDLFSVTFSLLISHCFNILFFFAITCTLNGQSKNFMLQVFFIFCFKFSFASIFFFFASSLFEAKIFCFKFLSFASIFTSSLLKLFCFKFFPLLRFLLQVFSEAKNFLFQVFSLSCFYFFFFATSILAESRILGNPFDLNVNHGPQIDGDQETKILRLIEHGKKEGAKLVTGGGKFVGKQANNGYYVQPTIFSDVKSEMKIAQEEIFGPVMSIIKFDDLKDLVEKANETCYGLAAGVVTRDMDKALYIANNIRAGTVWVNCYDVFDAAAPFGGYKMSGIGRELGEYGLKPYTEVKTVTIKVSQKNS</sequence>
<keyword evidence="2" id="KW-1185">Reference proteome</keyword>
<gene>
    <name evidence="1" type="ORF">MENTE1834_LOCUS22070</name>
</gene>
<name>A0ACB0ZA14_MELEN</name>
<dbReference type="EMBL" id="CAVMJV010000027">
    <property type="protein sequence ID" value="CAK5075277.1"/>
    <property type="molecule type" value="Genomic_DNA"/>
</dbReference>
<accession>A0ACB0ZA14</accession>
<evidence type="ECO:0000313" key="1">
    <source>
        <dbReference type="EMBL" id="CAK5075277.1"/>
    </source>
</evidence>
<dbReference type="Proteomes" id="UP001497535">
    <property type="component" value="Unassembled WGS sequence"/>
</dbReference>